<feature type="compositionally biased region" description="Basic and acidic residues" evidence="1">
    <location>
        <begin position="91"/>
        <end position="102"/>
    </location>
</feature>
<organism evidence="5 6">
    <name type="scientific">Kordiimonas sediminis</name>
    <dbReference type="NCBI Taxonomy" id="1735581"/>
    <lineage>
        <taxon>Bacteria</taxon>
        <taxon>Pseudomonadati</taxon>
        <taxon>Pseudomonadota</taxon>
        <taxon>Alphaproteobacteria</taxon>
        <taxon>Kordiimonadales</taxon>
        <taxon>Kordiimonadaceae</taxon>
        <taxon>Kordiimonas</taxon>
    </lineage>
</organism>
<dbReference type="EMBL" id="BNCI01000002">
    <property type="protein sequence ID" value="GHF24878.1"/>
    <property type="molecule type" value="Genomic_DNA"/>
</dbReference>
<dbReference type="Pfam" id="PF16998">
    <property type="entry name" value="17kDa_Anti_2"/>
    <property type="match status" value="1"/>
</dbReference>
<sequence length="153" mass="16232">MSKVTSTSKAFVILACGLSVAACTNEEVGTVIGAATGAVVGNEIGGDAGLVIGAALGGLAGNRIGEKLDERDRLLMERAYQDSLENGRSGHPVEWRNPDNGHRGSFTPYEAYHTNEGDVCRKYEQAVVTGHESQKGLAVACRNKRGKWNTRAN</sequence>
<evidence type="ECO:0000259" key="4">
    <source>
        <dbReference type="Pfam" id="PF16998"/>
    </source>
</evidence>
<evidence type="ECO:0000256" key="2">
    <source>
        <dbReference type="SAM" id="SignalP"/>
    </source>
</evidence>
<name>A0A919E8D7_9PROT</name>
<dbReference type="InterPro" id="IPR039567">
    <property type="entry name" value="Gly-zipper"/>
</dbReference>
<reference evidence="5" key="2">
    <citation type="submission" date="2020-09" db="EMBL/GenBank/DDBJ databases">
        <authorList>
            <person name="Sun Q."/>
            <person name="Kim S."/>
        </authorList>
    </citation>
    <scope>NUCLEOTIDE SEQUENCE</scope>
    <source>
        <strain evidence="5">KCTC 42590</strain>
    </source>
</reference>
<dbReference type="InterPro" id="IPR032635">
    <property type="entry name" value="Anti_2"/>
</dbReference>
<dbReference type="Pfam" id="PF13488">
    <property type="entry name" value="Gly-zipper_Omp"/>
    <property type="match status" value="1"/>
</dbReference>
<feature type="domain" description="Glycine zipper" evidence="3">
    <location>
        <begin position="28"/>
        <end position="71"/>
    </location>
</feature>
<dbReference type="AlphaFoldDB" id="A0A919E8D7"/>
<keyword evidence="6" id="KW-1185">Reference proteome</keyword>
<feature type="domain" description="Surface antigen" evidence="4">
    <location>
        <begin position="86"/>
        <end position="150"/>
    </location>
</feature>
<keyword evidence="2" id="KW-0732">Signal</keyword>
<gene>
    <name evidence="5" type="primary">omp</name>
    <name evidence="5" type="ORF">GCM10017044_19540</name>
</gene>
<proteinExistence type="predicted"/>
<evidence type="ECO:0000313" key="5">
    <source>
        <dbReference type="EMBL" id="GHF24878.1"/>
    </source>
</evidence>
<feature type="signal peptide" evidence="2">
    <location>
        <begin position="1"/>
        <end position="21"/>
    </location>
</feature>
<feature type="chain" id="PRO_5037826593" evidence="2">
    <location>
        <begin position="22"/>
        <end position="153"/>
    </location>
</feature>
<protein>
    <submittedName>
        <fullName evidence="5">17 kDa surface antigen</fullName>
    </submittedName>
</protein>
<dbReference type="PROSITE" id="PS51257">
    <property type="entry name" value="PROKAR_LIPOPROTEIN"/>
    <property type="match status" value="1"/>
</dbReference>
<reference evidence="5" key="1">
    <citation type="journal article" date="2014" name="Int. J. Syst. Evol. Microbiol.">
        <title>Complete genome sequence of Corynebacterium casei LMG S-19264T (=DSM 44701T), isolated from a smear-ripened cheese.</title>
        <authorList>
            <consortium name="US DOE Joint Genome Institute (JGI-PGF)"/>
            <person name="Walter F."/>
            <person name="Albersmeier A."/>
            <person name="Kalinowski J."/>
            <person name="Ruckert C."/>
        </authorList>
    </citation>
    <scope>NUCLEOTIDE SEQUENCE</scope>
    <source>
        <strain evidence="5">KCTC 42590</strain>
    </source>
</reference>
<accession>A0A919E8D7</accession>
<evidence type="ECO:0000259" key="3">
    <source>
        <dbReference type="Pfam" id="PF13488"/>
    </source>
</evidence>
<dbReference type="InterPro" id="IPR016364">
    <property type="entry name" value="Surface_antigen_Rickettsia"/>
</dbReference>
<evidence type="ECO:0000313" key="6">
    <source>
        <dbReference type="Proteomes" id="UP000630923"/>
    </source>
</evidence>
<feature type="region of interest" description="Disordered" evidence="1">
    <location>
        <begin position="85"/>
        <end position="108"/>
    </location>
</feature>
<comment type="caution">
    <text evidence="5">The sequence shown here is derived from an EMBL/GenBank/DDBJ whole genome shotgun (WGS) entry which is preliminary data.</text>
</comment>
<evidence type="ECO:0000256" key="1">
    <source>
        <dbReference type="SAM" id="MobiDB-lite"/>
    </source>
</evidence>
<dbReference type="Proteomes" id="UP000630923">
    <property type="component" value="Unassembled WGS sequence"/>
</dbReference>
<dbReference type="PIRSF" id="PIRSF002721">
    <property type="entry name" value="Surface_antigen_Rickettsia"/>
    <property type="match status" value="1"/>
</dbReference>